<dbReference type="AlphaFoldDB" id="A0A1T5ITA6"/>
<dbReference type="STRING" id="428993.SAMN06296058_0205"/>
<dbReference type="EMBL" id="FUZV01000001">
    <property type="protein sequence ID" value="SKC42173.1"/>
    <property type="molecule type" value="Genomic_DNA"/>
</dbReference>
<sequence>MPVLRVRLTGSETDANAVMSVVHGIEGIERVEEVADLMPHMDDDDSSSAGLVDDLGSGGVHAVEIETPDRRSSEQVREVISRSAEALGMAVEFVEEF</sequence>
<proteinExistence type="predicted"/>
<dbReference type="Proteomes" id="UP000190341">
    <property type="component" value="Unassembled WGS sequence"/>
</dbReference>
<evidence type="ECO:0000313" key="1">
    <source>
        <dbReference type="EMBL" id="SKC42173.1"/>
    </source>
</evidence>
<dbReference type="RefSeq" id="WP_079724366.1">
    <property type="nucleotide sequence ID" value="NZ_BMCL01000003.1"/>
</dbReference>
<keyword evidence="2" id="KW-1185">Reference proteome</keyword>
<organism evidence="1 2">
    <name type="scientific">Pseudoxanthomonas indica</name>
    <dbReference type="NCBI Taxonomy" id="428993"/>
    <lineage>
        <taxon>Bacteria</taxon>
        <taxon>Pseudomonadati</taxon>
        <taxon>Pseudomonadota</taxon>
        <taxon>Gammaproteobacteria</taxon>
        <taxon>Lysobacterales</taxon>
        <taxon>Lysobacteraceae</taxon>
        <taxon>Pseudoxanthomonas</taxon>
    </lineage>
</organism>
<reference evidence="1 2" key="1">
    <citation type="submission" date="2017-02" db="EMBL/GenBank/DDBJ databases">
        <authorList>
            <person name="Peterson S.W."/>
        </authorList>
    </citation>
    <scope>NUCLEOTIDE SEQUENCE [LARGE SCALE GENOMIC DNA]</scope>
    <source>
        <strain evidence="1 2">P15</strain>
    </source>
</reference>
<gene>
    <name evidence="1" type="ORF">SAMN06296058_0205</name>
</gene>
<name>A0A1T5ITA6_9GAMM</name>
<dbReference type="OrthoDB" id="6044454at2"/>
<accession>A0A1T5ITA6</accession>
<evidence type="ECO:0000313" key="2">
    <source>
        <dbReference type="Proteomes" id="UP000190341"/>
    </source>
</evidence>
<protein>
    <submittedName>
        <fullName evidence="1">Uncharacterized protein</fullName>
    </submittedName>
</protein>